<organism evidence="2 3">
    <name type="scientific">Paramicrosporidium saccamoebae</name>
    <dbReference type="NCBI Taxonomy" id="1246581"/>
    <lineage>
        <taxon>Eukaryota</taxon>
        <taxon>Fungi</taxon>
        <taxon>Fungi incertae sedis</taxon>
        <taxon>Cryptomycota</taxon>
        <taxon>Cryptomycota incertae sedis</taxon>
        <taxon>Paramicrosporidium</taxon>
    </lineage>
</organism>
<evidence type="ECO:0000256" key="1">
    <source>
        <dbReference type="SAM" id="Phobius"/>
    </source>
</evidence>
<evidence type="ECO:0000313" key="2">
    <source>
        <dbReference type="EMBL" id="PJF17178.1"/>
    </source>
</evidence>
<sequence length="234" mass="25559">MVVATKDHLDQIKQWTKSVVSPLGCLLLPFQSAQYCGASASRHTVLCSCRKFASLAAFALFYVYFPEAYKQGGTDDNPRPSSEWKTSLKALRIIVVYTLLICVISLLVVLVYNVPSFVATAWTALLAFIALISSLMAGALSIPAMMMQTPGSFLFCYTIAMSPGTNFTSWVTYFVGGCLQGILLVLCLYYQQTMPTEFILVQEDEDRTSSLIVSPNAQLLKLEFAEKGGVVGAA</sequence>
<gene>
    <name evidence="2" type="ORF">PSACC_02978</name>
</gene>
<name>A0A2H9THE5_9FUNG</name>
<keyword evidence="1" id="KW-1133">Transmembrane helix</keyword>
<dbReference type="EMBL" id="MTSL01000186">
    <property type="protein sequence ID" value="PJF17178.1"/>
    <property type="molecule type" value="Genomic_DNA"/>
</dbReference>
<feature type="transmembrane region" description="Helical" evidence="1">
    <location>
        <begin position="167"/>
        <end position="190"/>
    </location>
</feature>
<proteinExistence type="predicted"/>
<feature type="transmembrane region" description="Helical" evidence="1">
    <location>
        <begin position="89"/>
        <end position="112"/>
    </location>
</feature>
<reference evidence="2 3" key="1">
    <citation type="submission" date="2016-10" db="EMBL/GenBank/DDBJ databases">
        <title>The genome of Paramicrosporidium saccamoebae is the missing link in understanding Cryptomycota and Microsporidia evolution.</title>
        <authorList>
            <person name="Quandt C.A."/>
            <person name="Beaudet D."/>
            <person name="Corsaro D."/>
            <person name="Michel R."/>
            <person name="Corradi N."/>
            <person name="James T."/>
        </authorList>
    </citation>
    <scope>NUCLEOTIDE SEQUENCE [LARGE SCALE GENOMIC DNA]</scope>
    <source>
        <strain evidence="2 3">KSL3</strain>
    </source>
</reference>
<dbReference type="OrthoDB" id="19344at2759"/>
<feature type="transmembrane region" description="Helical" evidence="1">
    <location>
        <begin position="124"/>
        <end position="147"/>
    </location>
</feature>
<keyword evidence="3" id="KW-1185">Reference proteome</keyword>
<evidence type="ECO:0000313" key="3">
    <source>
        <dbReference type="Proteomes" id="UP000240830"/>
    </source>
</evidence>
<feature type="transmembrane region" description="Helical" evidence="1">
    <location>
        <begin position="52"/>
        <end position="69"/>
    </location>
</feature>
<dbReference type="AlphaFoldDB" id="A0A2H9THE5"/>
<dbReference type="Proteomes" id="UP000240830">
    <property type="component" value="Unassembled WGS sequence"/>
</dbReference>
<protein>
    <submittedName>
        <fullName evidence="2">Uncharacterized protein</fullName>
    </submittedName>
</protein>
<accession>A0A2H9THE5</accession>
<keyword evidence="1" id="KW-0472">Membrane</keyword>
<comment type="caution">
    <text evidence="2">The sequence shown here is derived from an EMBL/GenBank/DDBJ whole genome shotgun (WGS) entry which is preliminary data.</text>
</comment>
<keyword evidence="1" id="KW-0812">Transmembrane</keyword>